<dbReference type="AlphaFoldDB" id="A0A388K0P4"/>
<protein>
    <submittedName>
        <fullName evidence="3">Uncharacterized protein</fullName>
    </submittedName>
</protein>
<keyword evidence="4" id="KW-1185">Reference proteome</keyword>
<evidence type="ECO:0000256" key="2">
    <source>
        <dbReference type="SAM" id="Phobius"/>
    </source>
</evidence>
<feature type="transmembrane region" description="Helical" evidence="2">
    <location>
        <begin position="54"/>
        <end position="72"/>
    </location>
</feature>
<gene>
    <name evidence="3" type="ORF">CBR_g38930</name>
</gene>
<reference evidence="3 4" key="1">
    <citation type="journal article" date="2018" name="Cell">
        <title>The Chara Genome: Secondary Complexity and Implications for Plant Terrestrialization.</title>
        <authorList>
            <person name="Nishiyama T."/>
            <person name="Sakayama H."/>
            <person name="Vries J.D."/>
            <person name="Buschmann H."/>
            <person name="Saint-Marcoux D."/>
            <person name="Ullrich K.K."/>
            <person name="Haas F.B."/>
            <person name="Vanderstraeten L."/>
            <person name="Becker D."/>
            <person name="Lang D."/>
            <person name="Vosolsobe S."/>
            <person name="Rombauts S."/>
            <person name="Wilhelmsson P.K.I."/>
            <person name="Janitza P."/>
            <person name="Kern R."/>
            <person name="Heyl A."/>
            <person name="Rumpler F."/>
            <person name="Villalobos L.I.A.C."/>
            <person name="Clay J.M."/>
            <person name="Skokan R."/>
            <person name="Toyoda A."/>
            <person name="Suzuki Y."/>
            <person name="Kagoshima H."/>
            <person name="Schijlen E."/>
            <person name="Tajeshwar N."/>
            <person name="Catarino B."/>
            <person name="Hetherington A.J."/>
            <person name="Saltykova A."/>
            <person name="Bonnot C."/>
            <person name="Breuninger H."/>
            <person name="Symeonidi A."/>
            <person name="Radhakrishnan G.V."/>
            <person name="Van Nieuwerburgh F."/>
            <person name="Deforce D."/>
            <person name="Chang C."/>
            <person name="Karol K.G."/>
            <person name="Hedrich R."/>
            <person name="Ulvskov P."/>
            <person name="Glockner G."/>
            <person name="Delwiche C.F."/>
            <person name="Petrasek J."/>
            <person name="Van de Peer Y."/>
            <person name="Friml J."/>
            <person name="Beilby M."/>
            <person name="Dolan L."/>
            <person name="Kohara Y."/>
            <person name="Sugano S."/>
            <person name="Fujiyama A."/>
            <person name="Delaux P.-M."/>
            <person name="Quint M."/>
            <person name="TheiBen G."/>
            <person name="Hagemann M."/>
            <person name="Harholt J."/>
            <person name="Dunand C."/>
            <person name="Zachgo S."/>
            <person name="Langdale J."/>
            <person name="Maumus F."/>
            <person name="Straeten D.V.D."/>
            <person name="Gould S.B."/>
            <person name="Rensing S.A."/>
        </authorList>
    </citation>
    <scope>NUCLEOTIDE SEQUENCE [LARGE SCALE GENOMIC DNA]</scope>
    <source>
        <strain evidence="3 4">S276</strain>
    </source>
</reference>
<evidence type="ECO:0000313" key="4">
    <source>
        <dbReference type="Proteomes" id="UP000265515"/>
    </source>
</evidence>
<organism evidence="3 4">
    <name type="scientific">Chara braunii</name>
    <name type="common">Braun's stonewort</name>
    <dbReference type="NCBI Taxonomy" id="69332"/>
    <lineage>
        <taxon>Eukaryota</taxon>
        <taxon>Viridiplantae</taxon>
        <taxon>Streptophyta</taxon>
        <taxon>Charophyceae</taxon>
        <taxon>Charales</taxon>
        <taxon>Characeae</taxon>
        <taxon>Chara</taxon>
    </lineage>
</organism>
<dbReference type="Proteomes" id="UP000265515">
    <property type="component" value="Unassembled WGS sequence"/>
</dbReference>
<feature type="region of interest" description="Disordered" evidence="1">
    <location>
        <begin position="91"/>
        <end position="126"/>
    </location>
</feature>
<proteinExistence type="predicted"/>
<keyword evidence="2" id="KW-0472">Membrane</keyword>
<dbReference type="Gramene" id="GBG63619">
    <property type="protein sequence ID" value="GBG63619"/>
    <property type="gene ID" value="CBR_g38930"/>
</dbReference>
<keyword evidence="2" id="KW-0812">Transmembrane</keyword>
<feature type="compositionally biased region" description="Basic and acidic residues" evidence="1">
    <location>
        <begin position="114"/>
        <end position="126"/>
    </location>
</feature>
<name>A0A388K0P4_CHABU</name>
<sequence length="126" mass="14341">MYSAALCLVYLRVSAFSASLSVIIRVFFTFFIAFFLVSIALYRVKYILSKETMYSAVLCLVLSPSLLHLVLLDRLRCPHVHSLWDLNHCRVDSTKKTDNPGRVGEGRGLSRGWADVERERKGCPEE</sequence>
<keyword evidence="2" id="KW-1133">Transmembrane helix</keyword>
<accession>A0A388K0P4</accession>
<evidence type="ECO:0000256" key="1">
    <source>
        <dbReference type="SAM" id="MobiDB-lite"/>
    </source>
</evidence>
<dbReference type="EMBL" id="BFEA01000041">
    <property type="protein sequence ID" value="GBG63619.1"/>
    <property type="molecule type" value="Genomic_DNA"/>
</dbReference>
<feature type="transmembrane region" description="Helical" evidence="2">
    <location>
        <begin position="25"/>
        <end position="42"/>
    </location>
</feature>
<comment type="caution">
    <text evidence="3">The sequence shown here is derived from an EMBL/GenBank/DDBJ whole genome shotgun (WGS) entry which is preliminary data.</text>
</comment>
<evidence type="ECO:0000313" key="3">
    <source>
        <dbReference type="EMBL" id="GBG63619.1"/>
    </source>
</evidence>